<dbReference type="AlphaFoldDB" id="A0A165RYN0"/>
<gene>
    <name evidence="1" type="ORF">Lp19_0614</name>
</gene>
<organism evidence="1 2">
    <name type="scientific">Lactiplantibacillus plantarum</name>
    <name type="common">Lactobacillus plantarum</name>
    <dbReference type="NCBI Taxonomy" id="1590"/>
    <lineage>
        <taxon>Bacteria</taxon>
        <taxon>Bacillati</taxon>
        <taxon>Bacillota</taxon>
        <taxon>Bacilli</taxon>
        <taxon>Lactobacillales</taxon>
        <taxon>Lactobacillaceae</taxon>
        <taxon>Lactiplantibacillus</taxon>
    </lineage>
</organism>
<comment type="caution">
    <text evidence="1">The sequence shown here is derived from an EMBL/GenBank/DDBJ whole genome shotgun (WGS) entry which is preliminary data.</text>
</comment>
<evidence type="ECO:0000313" key="2">
    <source>
        <dbReference type="Proteomes" id="UP000076882"/>
    </source>
</evidence>
<name>A0A165RYN0_LACPN</name>
<sequence length="52" mass="5939">MVTSLLGINYQAGKNQFKNRLESPQSAMRGGSFIIHQIMRKMIISRQLTNDD</sequence>
<proteinExistence type="predicted"/>
<dbReference type="EMBL" id="LUXM01000018">
    <property type="protein sequence ID" value="KZU96638.1"/>
    <property type="molecule type" value="Genomic_DNA"/>
</dbReference>
<evidence type="ECO:0000313" key="1">
    <source>
        <dbReference type="EMBL" id="KZU96638.1"/>
    </source>
</evidence>
<reference evidence="1 2" key="1">
    <citation type="submission" date="2016-03" db="EMBL/GenBank/DDBJ databases">
        <title>Comparative genomics of 54 Lactobacillus plantarum strains reveals genomic uncoupling from niche constraints.</title>
        <authorList>
            <person name="Martino M.E."/>
        </authorList>
    </citation>
    <scope>NUCLEOTIDE SEQUENCE [LARGE SCALE GENOMIC DNA]</scope>
    <source>
        <strain evidence="1 2">19.1</strain>
    </source>
</reference>
<accession>A0A165RYN0</accession>
<protein>
    <submittedName>
        <fullName evidence="1">Uncharacterized protein</fullName>
    </submittedName>
</protein>
<dbReference type="Proteomes" id="UP000076882">
    <property type="component" value="Unassembled WGS sequence"/>
</dbReference>